<evidence type="ECO:0000313" key="2">
    <source>
        <dbReference type="Proteomes" id="UP000004221"/>
    </source>
</evidence>
<evidence type="ECO:0008006" key="3">
    <source>
        <dbReference type="Google" id="ProtNLM"/>
    </source>
</evidence>
<evidence type="ECO:0000313" key="1">
    <source>
        <dbReference type="EMBL" id="CCF84196.1"/>
    </source>
</evidence>
<organism evidence="1 2">
    <name type="scientific">Nitrolancea hollandica Lb</name>
    <dbReference type="NCBI Taxonomy" id="1129897"/>
    <lineage>
        <taxon>Bacteria</taxon>
        <taxon>Pseudomonadati</taxon>
        <taxon>Thermomicrobiota</taxon>
        <taxon>Thermomicrobia</taxon>
        <taxon>Sphaerobacterales</taxon>
        <taxon>Sphaerobacterineae</taxon>
        <taxon>Sphaerobacteraceae</taxon>
        <taxon>Nitrolancea</taxon>
    </lineage>
</organism>
<protein>
    <recommendedName>
        <fullName evidence="3">YtxH domain-containing protein</fullName>
    </recommendedName>
</protein>
<keyword evidence="2" id="KW-1185">Reference proteome</keyword>
<reference evidence="1 2" key="1">
    <citation type="journal article" date="2012" name="ISME J.">
        <title>Nitrification expanded: discovery, physiology and genomics of a nitrite-oxidizing bacterium from the phylum Chloroflexi.</title>
        <authorList>
            <person name="Sorokin D.Y."/>
            <person name="Lucker S."/>
            <person name="Vejmelkova D."/>
            <person name="Kostrikina N.A."/>
            <person name="Kleerebezem R."/>
            <person name="Rijpstra W.I."/>
            <person name="Damste J.S."/>
            <person name="Le Paslier D."/>
            <person name="Muyzer G."/>
            <person name="Wagner M."/>
            <person name="van Loosdrecht M.C."/>
            <person name="Daims H."/>
        </authorList>
    </citation>
    <scope>NUCLEOTIDE SEQUENCE [LARGE SCALE GENOMIC DNA]</scope>
    <source>
        <strain evidence="2">none</strain>
    </source>
</reference>
<gene>
    <name evidence="1" type="ORF">NITHO_3210004</name>
</gene>
<dbReference type="RefSeq" id="WP_008478182.1">
    <property type="nucleotide sequence ID" value="NZ_CAGS01000248.1"/>
</dbReference>
<proteinExistence type="predicted"/>
<comment type="caution">
    <text evidence="1">The sequence shown here is derived from an EMBL/GenBank/DDBJ whole genome shotgun (WGS) entry which is preliminary data.</text>
</comment>
<dbReference type="EMBL" id="CAGS01000248">
    <property type="protein sequence ID" value="CCF84196.1"/>
    <property type="molecule type" value="Genomic_DNA"/>
</dbReference>
<sequence length="56" mass="6367">MLDKMRVALKFMTIGMLLGIFFAPRRGSETRRELVRWTRTTSRGLVGGPSRSPAEQ</sequence>
<dbReference type="AlphaFoldDB" id="I4EHN4"/>
<dbReference type="OrthoDB" id="598035at2"/>
<accession>I4EHN4</accession>
<name>I4EHN4_9BACT</name>
<dbReference type="Proteomes" id="UP000004221">
    <property type="component" value="Unassembled WGS sequence"/>
</dbReference>